<evidence type="ECO:0000313" key="3">
    <source>
        <dbReference type="Proteomes" id="UP001596138"/>
    </source>
</evidence>
<sequence>MQPRRFVVRQRRQDTSDTATYVLEPLDGRPLLFTPGQFTMLGRLGTGEVPISISGDPASPLLVHTVRDVGGATHLLLQAQVGDVLEVRGPYGTGWRVGDGRGGDVLVVAGGIGLAPLRPAVLDLLAHRDDYRSAVVLYGARSPTDRLYPDELEAWSSRGVDVQSIVDHGTPDWPGRVGLVTSLLAGAPVDPASTLALVCGPEVMIRYVSRSLVDLGVAPDRIRVSMERNMKCGVGLCGHCQLRGLFVCTDGPVLPYSAVAPLIAIREV</sequence>
<dbReference type="InterPro" id="IPR001433">
    <property type="entry name" value="OxRdtase_FAD/NAD-bd"/>
</dbReference>
<dbReference type="PIRSF" id="PIRSF006816">
    <property type="entry name" value="Cyc3_hyd_g"/>
    <property type="match status" value="1"/>
</dbReference>
<dbReference type="InterPro" id="IPR012165">
    <property type="entry name" value="Cyt_c3_hydrogenase_gsu"/>
</dbReference>
<reference evidence="3" key="1">
    <citation type="journal article" date="2019" name="Int. J. Syst. Evol. Microbiol.">
        <title>The Global Catalogue of Microorganisms (GCM) 10K type strain sequencing project: providing services to taxonomists for standard genome sequencing and annotation.</title>
        <authorList>
            <consortium name="The Broad Institute Genomics Platform"/>
            <consortium name="The Broad Institute Genome Sequencing Center for Infectious Disease"/>
            <person name="Wu L."/>
            <person name="Ma J."/>
        </authorList>
    </citation>
    <scope>NUCLEOTIDE SEQUENCE [LARGE SCALE GENOMIC DNA]</scope>
    <source>
        <strain evidence="3">CGMCC 4.7317</strain>
    </source>
</reference>
<organism evidence="2 3">
    <name type="scientific">Longivirga aurantiaca</name>
    <dbReference type="NCBI Taxonomy" id="1837743"/>
    <lineage>
        <taxon>Bacteria</taxon>
        <taxon>Bacillati</taxon>
        <taxon>Actinomycetota</taxon>
        <taxon>Actinomycetes</taxon>
        <taxon>Sporichthyales</taxon>
        <taxon>Sporichthyaceae</taxon>
        <taxon>Longivirga</taxon>
    </lineage>
</organism>
<dbReference type="InterPro" id="IPR050353">
    <property type="entry name" value="PyrK_electron_transfer"/>
</dbReference>
<dbReference type="PROSITE" id="PS51384">
    <property type="entry name" value="FAD_FR"/>
    <property type="match status" value="1"/>
</dbReference>
<gene>
    <name evidence="2" type="ORF">ACFQGU_09745</name>
</gene>
<dbReference type="PANTHER" id="PTHR43513">
    <property type="entry name" value="DIHYDROOROTATE DEHYDROGENASE B (NAD(+)), ELECTRON TRANSFER SUBUNIT"/>
    <property type="match status" value="1"/>
</dbReference>
<dbReference type="Gene3D" id="2.40.30.10">
    <property type="entry name" value="Translation factors"/>
    <property type="match status" value="1"/>
</dbReference>
<name>A0ABW1T0C4_9ACTN</name>
<dbReference type="PRINTS" id="PR00406">
    <property type="entry name" value="CYTB5RDTASE"/>
</dbReference>
<dbReference type="PANTHER" id="PTHR43513:SF1">
    <property type="entry name" value="ANAEROBIC SULFITE REDUCTASE SUBUNIT B"/>
    <property type="match status" value="1"/>
</dbReference>
<dbReference type="EMBL" id="JBHSTI010000008">
    <property type="protein sequence ID" value="MFC6238161.1"/>
    <property type="molecule type" value="Genomic_DNA"/>
</dbReference>
<proteinExistence type="predicted"/>
<dbReference type="Pfam" id="PF10418">
    <property type="entry name" value="DHODB_Fe-S_bind"/>
    <property type="match status" value="1"/>
</dbReference>
<dbReference type="InterPro" id="IPR039261">
    <property type="entry name" value="FNR_nucleotide-bd"/>
</dbReference>
<dbReference type="Proteomes" id="UP001596138">
    <property type="component" value="Unassembled WGS sequence"/>
</dbReference>
<evidence type="ECO:0000259" key="1">
    <source>
        <dbReference type="PROSITE" id="PS51384"/>
    </source>
</evidence>
<accession>A0ABW1T0C4</accession>
<dbReference type="RefSeq" id="WP_386766129.1">
    <property type="nucleotide sequence ID" value="NZ_JBHSTI010000008.1"/>
</dbReference>
<dbReference type="CDD" id="cd06221">
    <property type="entry name" value="sulfite_reductase_like"/>
    <property type="match status" value="1"/>
</dbReference>
<dbReference type="InterPro" id="IPR019480">
    <property type="entry name" value="Dihydroorotate_DH_Fe-S-bd"/>
</dbReference>
<dbReference type="InterPro" id="IPR017938">
    <property type="entry name" value="Riboflavin_synthase-like_b-brl"/>
</dbReference>
<dbReference type="Gene3D" id="3.40.50.80">
    <property type="entry name" value="Nucleotide-binding domain of ferredoxin-NADP reductase (FNR) module"/>
    <property type="match status" value="1"/>
</dbReference>
<dbReference type="SUPFAM" id="SSF52343">
    <property type="entry name" value="Ferredoxin reductase-like, C-terminal NADP-linked domain"/>
    <property type="match status" value="1"/>
</dbReference>
<feature type="domain" description="FAD-binding FR-type" evidence="1">
    <location>
        <begin position="1"/>
        <end position="97"/>
    </location>
</feature>
<protein>
    <submittedName>
        <fullName evidence="2">FAD/NAD(P)-binding protein</fullName>
    </submittedName>
</protein>
<dbReference type="InterPro" id="IPR017927">
    <property type="entry name" value="FAD-bd_FR_type"/>
</dbReference>
<dbReference type="SUPFAM" id="SSF63380">
    <property type="entry name" value="Riboflavin synthase domain-like"/>
    <property type="match status" value="1"/>
</dbReference>
<keyword evidence="3" id="KW-1185">Reference proteome</keyword>
<comment type="caution">
    <text evidence="2">The sequence shown here is derived from an EMBL/GenBank/DDBJ whole genome shotgun (WGS) entry which is preliminary data.</text>
</comment>
<dbReference type="Pfam" id="PF00175">
    <property type="entry name" value="NAD_binding_1"/>
    <property type="match status" value="1"/>
</dbReference>
<evidence type="ECO:0000313" key="2">
    <source>
        <dbReference type="EMBL" id="MFC6238161.1"/>
    </source>
</evidence>